<dbReference type="SMART" id="SM00292">
    <property type="entry name" value="BRCT"/>
    <property type="match status" value="6"/>
</dbReference>
<feature type="domain" description="BRCT" evidence="3">
    <location>
        <begin position="412"/>
        <end position="467"/>
    </location>
</feature>
<dbReference type="CDD" id="cd00027">
    <property type="entry name" value="BRCT"/>
    <property type="match status" value="2"/>
</dbReference>
<dbReference type="Pfam" id="PF16589">
    <property type="entry name" value="BRCT_2"/>
    <property type="match status" value="1"/>
</dbReference>
<dbReference type="Pfam" id="PF00533">
    <property type="entry name" value="BRCT"/>
    <property type="match status" value="3"/>
</dbReference>
<dbReference type="FunFam" id="3.40.50.10190:FF:000052">
    <property type="entry name" value="Transcription coactivator"/>
    <property type="match status" value="1"/>
</dbReference>
<dbReference type="CDD" id="cd17731">
    <property type="entry name" value="BRCT_TopBP1_rpt2_like"/>
    <property type="match status" value="1"/>
</dbReference>
<dbReference type="FunFam" id="3.40.50.10190:FF:000061">
    <property type="entry name" value="Transcription coactivator"/>
    <property type="match status" value="1"/>
</dbReference>
<dbReference type="InterPro" id="IPR001357">
    <property type="entry name" value="BRCT_dom"/>
</dbReference>
<evidence type="ECO:0000313" key="5">
    <source>
        <dbReference type="Proteomes" id="UP001634393"/>
    </source>
</evidence>
<dbReference type="Proteomes" id="UP001634393">
    <property type="component" value="Unassembled WGS sequence"/>
</dbReference>
<evidence type="ECO:0000313" key="4">
    <source>
        <dbReference type="EMBL" id="KAL3829766.1"/>
    </source>
</evidence>
<dbReference type="EMBL" id="JBJXBP010000005">
    <property type="protein sequence ID" value="KAL3829766.1"/>
    <property type="molecule type" value="Genomic_DNA"/>
</dbReference>
<reference evidence="4 5" key="1">
    <citation type="submission" date="2024-12" db="EMBL/GenBank/DDBJ databases">
        <title>The unique morphological basis and parallel evolutionary history of personate flowers in Penstemon.</title>
        <authorList>
            <person name="Depatie T.H."/>
            <person name="Wessinger C.A."/>
        </authorList>
    </citation>
    <scope>NUCLEOTIDE SEQUENCE [LARGE SCALE GENOMIC DNA]</scope>
    <source>
        <strain evidence="4">WTNN_2</strain>
        <tissue evidence="4">Leaf</tissue>
    </source>
</reference>
<dbReference type="PROSITE" id="PS50172">
    <property type="entry name" value="BRCT"/>
    <property type="match status" value="6"/>
</dbReference>
<dbReference type="PANTHER" id="PTHR13561">
    <property type="entry name" value="DNA REPLICATION REGULATOR DPB11-RELATED"/>
    <property type="match status" value="1"/>
</dbReference>
<feature type="region of interest" description="Disordered" evidence="2">
    <location>
        <begin position="886"/>
        <end position="906"/>
    </location>
</feature>
<dbReference type="PANTHER" id="PTHR13561:SF20">
    <property type="entry name" value="DNA TOPOISOMERASE 2-BINDING PROTEIN 1"/>
    <property type="match status" value="1"/>
</dbReference>
<feature type="region of interest" description="Disordered" evidence="2">
    <location>
        <begin position="349"/>
        <end position="389"/>
    </location>
</feature>
<dbReference type="Gene3D" id="3.40.50.10190">
    <property type="entry name" value="BRCT domain"/>
    <property type="match status" value="6"/>
</dbReference>
<comment type="caution">
    <text evidence="4">The sequence shown here is derived from an EMBL/GenBank/DDBJ whole genome shotgun (WGS) entry which is preliminary data.</text>
</comment>
<accession>A0ABD3SZL1</accession>
<keyword evidence="5" id="KW-1185">Reference proteome</keyword>
<feature type="domain" description="BRCT" evidence="3">
    <location>
        <begin position="1"/>
        <end position="95"/>
    </location>
</feature>
<dbReference type="AlphaFoldDB" id="A0ABD3SZL1"/>
<evidence type="ECO:0000256" key="2">
    <source>
        <dbReference type="SAM" id="MobiDB-lite"/>
    </source>
</evidence>
<feature type="domain" description="BRCT" evidence="3">
    <location>
        <begin position="99"/>
        <end position="183"/>
    </location>
</feature>
<dbReference type="Pfam" id="PF12738">
    <property type="entry name" value="PTCB-BRCT"/>
    <property type="match status" value="1"/>
</dbReference>
<feature type="domain" description="BRCT" evidence="3">
    <location>
        <begin position="181"/>
        <end position="290"/>
    </location>
</feature>
<proteinExistence type="predicted"/>
<keyword evidence="1" id="KW-0677">Repeat</keyword>
<protein>
    <recommendedName>
        <fullName evidence="3">BRCT domain-containing protein</fullName>
    </recommendedName>
</protein>
<sequence>MAMKVFTGANVYMSRNLVPPELFDALHDALKLNGASVLLCCDPTRNAPNDYHVIASPDHEKFDDLRSKGCNLLGPQCVLSCAKEHRLLPKQGFTCCLAMDGVNILTSGFEKEEKANIAKMVTAMGGVLQTKVSSDVSFVIVKNVLAQKYKWALNHLKKPIVTINWLLQCWKEHRVVPQESYRVLPFSGLTICVSGIPGDERKDIEKLAVQNGGKYSAELTRRCTHLVCDISFLFPLLLYIHNFYIFQYLTPEGDKYKVAKNWGHVHIITRKWFHQSVARRACLSEDSYPVQGRTTSSICTLKTLEQHNQSKVFGNSQRTSSSLATPSDSETIFSAQATEPELENALPNMYSSFKDAPPLAKEQKDSPADQQKNDSTFDQCVADDSQSDDDDLYLSECRIQLVGFEASRLRVLVDMVRRGGGSRYTSFSEKLTHVIVGDPSETETKEVRSLAAFGVIYVVKAAWLEECNCQKKEVAVLQKHIAYDILLPKDPAFFKKATATSMAGVKQGKSLASQPVANNNTQDNKTPQYEVLLDAKKEAKSKVQSGVNNEIEGMKSSPVFKGKLFRFSSSFPEEQRPEIVQWVNEGGGEVVADNNKKNVDFIVQCHGVTPCRTDNVMSTYVSSHWIRSCLEDGCLLDISSHILYSPLPCLIPLPGFERYRFCVSRYDLKERQLLRNLCYVLGGKFIEKLNPKVTHLLCKFAGGEKYEAACKWGVQRVTAEWIYECVMQNKVVDLKGFYPKDLTSQEREAGLCLSSQIPSQSVRMTSRDDASHCPTQSQDLINMQPVTSSGYVERVHDKYSTSCKKARLLGSDSVKRPLSCDFFDHSVHGKNPSENNVSENTRRLSSVVPDVAAAIEDLLEQTSKIQDQKSQETSGCLEKFNPVLLGQSRTDPRSDPGPSKHWMNRLDKKDEKISIDAAARGFYDGFSETQTDSQVVGYEEDLSGRQMIIDRVRSTNSSMGTNGSTLK</sequence>
<dbReference type="FunFam" id="3.40.50.10190:FF:000057">
    <property type="entry name" value="Transcription coactivator"/>
    <property type="match status" value="1"/>
</dbReference>
<feature type="compositionally biased region" description="Polar residues" evidence="2">
    <location>
        <begin position="368"/>
        <end position="378"/>
    </location>
</feature>
<name>A0ABD3SZL1_9LAMI</name>
<gene>
    <name evidence="4" type="ORF">ACJIZ3_018568</name>
</gene>
<dbReference type="InterPro" id="IPR059215">
    <property type="entry name" value="BRCT2_TopBP1-like"/>
</dbReference>
<dbReference type="InterPro" id="IPR036420">
    <property type="entry name" value="BRCT_dom_sf"/>
</dbReference>
<feature type="domain" description="BRCT" evidence="3">
    <location>
        <begin position="656"/>
        <end position="739"/>
    </location>
</feature>
<evidence type="ECO:0000259" key="3">
    <source>
        <dbReference type="PROSITE" id="PS50172"/>
    </source>
</evidence>
<feature type="domain" description="BRCT" evidence="3">
    <location>
        <begin position="555"/>
        <end position="643"/>
    </location>
</feature>
<organism evidence="4 5">
    <name type="scientific">Penstemon smallii</name>
    <dbReference type="NCBI Taxonomy" id="265156"/>
    <lineage>
        <taxon>Eukaryota</taxon>
        <taxon>Viridiplantae</taxon>
        <taxon>Streptophyta</taxon>
        <taxon>Embryophyta</taxon>
        <taxon>Tracheophyta</taxon>
        <taxon>Spermatophyta</taxon>
        <taxon>Magnoliopsida</taxon>
        <taxon>eudicotyledons</taxon>
        <taxon>Gunneridae</taxon>
        <taxon>Pentapetalae</taxon>
        <taxon>asterids</taxon>
        <taxon>lamiids</taxon>
        <taxon>Lamiales</taxon>
        <taxon>Plantaginaceae</taxon>
        <taxon>Cheloneae</taxon>
        <taxon>Penstemon</taxon>
    </lineage>
</organism>
<evidence type="ECO:0000256" key="1">
    <source>
        <dbReference type="ARBA" id="ARBA00022737"/>
    </source>
</evidence>
<dbReference type="SUPFAM" id="SSF52113">
    <property type="entry name" value="BRCT domain"/>
    <property type="match status" value="5"/>
</dbReference>